<organism evidence="2 3">
    <name type="scientific">Merluccius polli</name>
    <name type="common">Benguela hake</name>
    <name type="synonym">Merluccius cadenati</name>
    <dbReference type="NCBI Taxonomy" id="89951"/>
    <lineage>
        <taxon>Eukaryota</taxon>
        <taxon>Metazoa</taxon>
        <taxon>Chordata</taxon>
        <taxon>Craniata</taxon>
        <taxon>Vertebrata</taxon>
        <taxon>Euteleostomi</taxon>
        <taxon>Actinopterygii</taxon>
        <taxon>Neopterygii</taxon>
        <taxon>Teleostei</taxon>
        <taxon>Neoteleostei</taxon>
        <taxon>Acanthomorphata</taxon>
        <taxon>Zeiogadaria</taxon>
        <taxon>Gadariae</taxon>
        <taxon>Gadiformes</taxon>
        <taxon>Gadoidei</taxon>
        <taxon>Merlucciidae</taxon>
        <taxon>Merluccius</taxon>
    </lineage>
</organism>
<evidence type="ECO:0000313" key="2">
    <source>
        <dbReference type="EMBL" id="KAK0152358.1"/>
    </source>
</evidence>
<dbReference type="AlphaFoldDB" id="A0AA47P9L8"/>
<name>A0AA47P9L8_MERPO</name>
<accession>A0AA47P9L8</accession>
<feature type="region of interest" description="Disordered" evidence="1">
    <location>
        <begin position="102"/>
        <end position="127"/>
    </location>
</feature>
<evidence type="ECO:0000313" key="3">
    <source>
        <dbReference type="Proteomes" id="UP001174136"/>
    </source>
</evidence>
<feature type="compositionally biased region" description="Basic and acidic residues" evidence="1">
    <location>
        <begin position="102"/>
        <end position="115"/>
    </location>
</feature>
<reference evidence="2" key="1">
    <citation type="journal article" date="2023" name="Front. Mar. Sci.">
        <title>A new Merluccius polli reference genome to investigate the effects of global change in West African waters.</title>
        <authorList>
            <person name="Mateo J.L."/>
            <person name="Blanco-Fernandez C."/>
            <person name="Garcia-Vazquez E."/>
            <person name="Machado-Schiaffino G."/>
        </authorList>
    </citation>
    <scope>NUCLEOTIDE SEQUENCE</scope>
    <source>
        <strain evidence="2">C29</strain>
        <tissue evidence="2">Fin</tissue>
    </source>
</reference>
<gene>
    <name evidence="2" type="ORF">N1851_006203</name>
</gene>
<evidence type="ECO:0000256" key="1">
    <source>
        <dbReference type="SAM" id="MobiDB-lite"/>
    </source>
</evidence>
<feature type="region of interest" description="Disordered" evidence="1">
    <location>
        <begin position="1"/>
        <end position="29"/>
    </location>
</feature>
<proteinExistence type="predicted"/>
<keyword evidence="3" id="KW-1185">Reference proteome</keyword>
<comment type="caution">
    <text evidence="2">The sequence shown here is derived from an EMBL/GenBank/DDBJ whole genome shotgun (WGS) entry which is preliminary data.</text>
</comment>
<dbReference type="Proteomes" id="UP001174136">
    <property type="component" value="Unassembled WGS sequence"/>
</dbReference>
<protein>
    <submittedName>
        <fullName evidence="2">Uncharacterized protein</fullName>
    </submittedName>
</protein>
<sequence length="127" mass="13696">MASDNTASDNTTSDNTASDNTASDNTASANRQPFNFRYCYYGRGKSHAAVPVEVARQERVHVALAAAVADLVPDVEGGALLETVQQQPGVPARVAWQGWWRGREPARPRARKPDPSPDLGLAKSVEH</sequence>
<dbReference type="EMBL" id="JAOPHQ010001088">
    <property type="protein sequence ID" value="KAK0152358.1"/>
    <property type="molecule type" value="Genomic_DNA"/>
</dbReference>